<protein>
    <submittedName>
        <fullName evidence="2">Uncharacterized protein</fullName>
    </submittedName>
</protein>
<evidence type="ECO:0000313" key="3">
    <source>
        <dbReference type="Proteomes" id="UP000489600"/>
    </source>
</evidence>
<feature type="compositionally biased region" description="Basic and acidic residues" evidence="1">
    <location>
        <begin position="121"/>
        <end position="131"/>
    </location>
</feature>
<sequence length="243" mass="28250">MEKLKSININSVNQLVVIGEILLVNTKYLELRILDNNFHKLTSNKFSKACRNCYKVKADIFVEQATTKFKDLGDHGTPFQKKQFEALSRTIVDYDCDSNTNKTKGVLRLPLKQKKKKQKAKEKLEQQEKEKSATELELLEDKLRKLQDEINKEKTRAAAELELLKQKFAVDKRQADAEIRQLKDDVKKKEDQEAALKNKFAVDKEQADAQISQLKDDVKKKEDQEAALENKFTLQNQDEIKFY</sequence>
<reference evidence="2" key="1">
    <citation type="submission" date="2019-07" db="EMBL/GenBank/DDBJ databases">
        <authorList>
            <person name="Dittberner H."/>
        </authorList>
    </citation>
    <scope>NUCLEOTIDE SEQUENCE [LARGE SCALE GENOMIC DNA]</scope>
</reference>
<gene>
    <name evidence="2" type="ORF">ANE_LOCUS22402</name>
</gene>
<name>A0A565CE40_9BRAS</name>
<dbReference type="EMBL" id="CABITT030000007">
    <property type="protein sequence ID" value="VVB11958.1"/>
    <property type="molecule type" value="Genomic_DNA"/>
</dbReference>
<evidence type="ECO:0000256" key="1">
    <source>
        <dbReference type="SAM" id="MobiDB-lite"/>
    </source>
</evidence>
<accession>A0A565CE40</accession>
<feature type="region of interest" description="Disordered" evidence="1">
    <location>
        <begin position="112"/>
        <end position="131"/>
    </location>
</feature>
<dbReference type="AlphaFoldDB" id="A0A565CE40"/>
<proteinExistence type="predicted"/>
<keyword evidence="3" id="KW-1185">Reference proteome</keyword>
<organism evidence="2 3">
    <name type="scientific">Arabis nemorensis</name>
    <dbReference type="NCBI Taxonomy" id="586526"/>
    <lineage>
        <taxon>Eukaryota</taxon>
        <taxon>Viridiplantae</taxon>
        <taxon>Streptophyta</taxon>
        <taxon>Embryophyta</taxon>
        <taxon>Tracheophyta</taxon>
        <taxon>Spermatophyta</taxon>
        <taxon>Magnoliopsida</taxon>
        <taxon>eudicotyledons</taxon>
        <taxon>Gunneridae</taxon>
        <taxon>Pentapetalae</taxon>
        <taxon>rosids</taxon>
        <taxon>malvids</taxon>
        <taxon>Brassicales</taxon>
        <taxon>Brassicaceae</taxon>
        <taxon>Arabideae</taxon>
        <taxon>Arabis</taxon>
    </lineage>
</organism>
<comment type="caution">
    <text evidence="2">The sequence shown here is derived from an EMBL/GenBank/DDBJ whole genome shotgun (WGS) entry which is preliminary data.</text>
</comment>
<evidence type="ECO:0000313" key="2">
    <source>
        <dbReference type="EMBL" id="VVB11958.1"/>
    </source>
</evidence>
<dbReference type="Proteomes" id="UP000489600">
    <property type="component" value="Unassembled WGS sequence"/>
</dbReference>